<feature type="signal peptide" evidence="2">
    <location>
        <begin position="1"/>
        <end position="25"/>
    </location>
</feature>
<comment type="caution">
    <text evidence="4">The sequence shown here is derived from an EMBL/GenBank/DDBJ whole genome shotgun (WGS) entry which is preliminary data.</text>
</comment>
<dbReference type="Proteomes" id="UP001158067">
    <property type="component" value="Unassembled WGS sequence"/>
</dbReference>
<evidence type="ECO:0000256" key="2">
    <source>
        <dbReference type="SAM" id="SignalP"/>
    </source>
</evidence>
<feature type="chain" id="PRO_5045777983" description="DUF4886 domain-containing protein" evidence="2">
    <location>
        <begin position="26"/>
        <end position="668"/>
    </location>
</feature>
<dbReference type="RefSeq" id="WP_283435166.1">
    <property type="nucleotide sequence ID" value="NZ_FXUG01000020.1"/>
</dbReference>
<dbReference type="InterPro" id="IPR036514">
    <property type="entry name" value="SGNH_hydro_sf"/>
</dbReference>
<feature type="domain" description="DUF4886" evidence="3">
    <location>
        <begin position="47"/>
        <end position="171"/>
    </location>
</feature>
<name>A0ABY1QNL8_9BACT</name>
<evidence type="ECO:0000259" key="3">
    <source>
        <dbReference type="Pfam" id="PF16227"/>
    </source>
</evidence>
<dbReference type="SUPFAM" id="SSF53474">
    <property type="entry name" value="alpha/beta-Hydrolases"/>
    <property type="match status" value="1"/>
</dbReference>
<dbReference type="Pfam" id="PF16227">
    <property type="entry name" value="DUF4886"/>
    <property type="match status" value="1"/>
</dbReference>
<dbReference type="InterPro" id="IPR029058">
    <property type="entry name" value="AB_hydrolase_fold"/>
</dbReference>
<gene>
    <name evidence="4" type="ORF">SAMN06265222_12080</name>
</gene>
<reference evidence="4 5" key="1">
    <citation type="submission" date="2017-05" db="EMBL/GenBank/DDBJ databases">
        <authorList>
            <person name="Varghese N."/>
            <person name="Submissions S."/>
        </authorList>
    </citation>
    <scope>NUCLEOTIDE SEQUENCE [LARGE SCALE GENOMIC DNA]</scope>
    <source>
        <strain evidence="4 5">DSM 25457</strain>
    </source>
</reference>
<keyword evidence="5" id="KW-1185">Reference proteome</keyword>
<dbReference type="EMBL" id="FXUG01000020">
    <property type="protein sequence ID" value="SMP76065.1"/>
    <property type="molecule type" value="Genomic_DNA"/>
</dbReference>
<proteinExistence type="predicted"/>
<feature type="region of interest" description="Disordered" evidence="1">
    <location>
        <begin position="172"/>
        <end position="191"/>
    </location>
</feature>
<dbReference type="Gene3D" id="3.40.50.1820">
    <property type="entry name" value="alpha/beta hydrolase"/>
    <property type="match status" value="1"/>
</dbReference>
<organism evidence="4 5">
    <name type="scientific">Neorhodopirellula lusitana</name>
    <dbReference type="NCBI Taxonomy" id="445327"/>
    <lineage>
        <taxon>Bacteria</taxon>
        <taxon>Pseudomonadati</taxon>
        <taxon>Planctomycetota</taxon>
        <taxon>Planctomycetia</taxon>
        <taxon>Pirellulales</taxon>
        <taxon>Pirellulaceae</taxon>
        <taxon>Neorhodopirellula</taxon>
    </lineage>
</organism>
<evidence type="ECO:0000313" key="5">
    <source>
        <dbReference type="Proteomes" id="UP001158067"/>
    </source>
</evidence>
<dbReference type="NCBIfam" id="NF047580">
    <property type="entry name" value="BPSS1187_fam"/>
    <property type="match status" value="1"/>
</dbReference>
<evidence type="ECO:0000313" key="4">
    <source>
        <dbReference type="EMBL" id="SMP76065.1"/>
    </source>
</evidence>
<keyword evidence="2" id="KW-0732">Signal</keyword>
<evidence type="ECO:0000256" key="1">
    <source>
        <dbReference type="SAM" id="MobiDB-lite"/>
    </source>
</evidence>
<accession>A0ABY1QNL8</accession>
<protein>
    <recommendedName>
        <fullName evidence="3">DUF4886 domain-containing protein</fullName>
    </recommendedName>
</protein>
<dbReference type="InterPro" id="IPR032616">
    <property type="entry name" value="DUF4886"/>
</dbReference>
<dbReference type="InterPro" id="IPR058180">
    <property type="entry name" value="BPSS1187-like"/>
</dbReference>
<sequence>MKFSCLRSITIAFLTVMFPVGLVTANDLAPLSKPPATDESKVSAPVRVLAVGNSFTGNATRFLEPLAKASGHDLSVQRLIIGGSPLELHAAKAKAFAADPNNPKGRYSNGKSLQEALQSEDFDFVTIQQVSIKSHDIRTYRPYASELADVIRRYSPGSQLLVHQTWAYRSDDPRFHGSGKRSGKSLPTSEPADQAAMYHGLTDAYRTITKELGAKRIPVGDAFFFADTDKQFGFRGEKNVDPQAFTAPALPASKYSLHAGWHWSGANGDRQLRMDGHHANQAGEYLGACVWYECLLGESVVGNSFHPAGMDAEYARFLQLTAHRAVSEADDAPKAIDSTDNARVSGDPNPQRYRLTARASELDDRVKSHPEIGFLIEKAGKPEDVQHASVDTTVPLQGKLVIWLMAHNSALFERLNGYGLHAIQVSYAKQWFGKLCQPKPRDAYARGNVRLEAATGLDFSDELDLTVPDGAAERTRQMILWLSKENPQGEWSQFLSDDGKRVRWDKVIVAGSSHGSTTAARFAKHQRVDRVVMLCGPRDQDQDWQALRPATPANRFFGFSHVLDGGWTGDHYCRSWEMLGLHQYGPIVSVDDTEPPYENSRRLISSADVGGNPGKAHSAVTPGKASPKNEQGEFLYEPVWRYLFNHPVDQVGEATTEDEGCLREHVTY</sequence>
<feature type="region of interest" description="Disordered" evidence="1">
    <location>
        <begin position="329"/>
        <end position="351"/>
    </location>
</feature>
<dbReference type="Gene3D" id="3.40.50.1110">
    <property type="entry name" value="SGNH hydrolase"/>
    <property type="match status" value="1"/>
</dbReference>
<feature type="region of interest" description="Disordered" evidence="1">
    <location>
        <begin position="606"/>
        <end position="629"/>
    </location>
</feature>